<proteinExistence type="predicted"/>
<keyword evidence="4" id="KW-0732">Signal</keyword>
<organism evidence="5 6">
    <name type="scientific">Pseudomonas fragi</name>
    <dbReference type="NCBI Taxonomy" id="296"/>
    <lineage>
        <taxon>Bacteria</taxon>
        <taxon>Pseudomonadati</taxon>
        <taxon>Pseudomonadota</taxon>
        <taxon>Gammaproteobacteria</taxon>
        <taxon>Pseudomonadales</taxon>
        <taxon>Pseudomonadaceae</taxon>
        <taxon>Pseudomonas</taxon>
    </lineage>
</organism>
<feature type="signal peptide" evidence="4">
    <location>
        <begin position="1"/>
        <end position="21"/>
    </location>
</feature>
<dbReference type="GO" id="GO:0003847">
    <property type="term" value="F:1-alkyl-2-acetylglycerophosphocholine esterase activity"/>
    <property type="evidence" value="ECO:0007669"/>
    <property type="project" value="TreeGrafter"/>
</dbReference>
<evidence type="ECO:0000256" key="2">
    <source>
        <dbReference type="ARBA" id="ARBA00022963"/>
    </source>
</evidence>
<evidence type="ECO:0000256" key="3">
    <source>
        <dbReference type="ARBA" id="ARBA00023098"/>
    </source>
</evidence>
<dbReference type="SUPFAM" id="SSF53474">
    <property type="entry name" value="alpha/beta-Hydrolases"/>
    <property type="match status" value="1"/>
</dbReference>
<keyword evidence="3" id="KW-0443">Lipid metabolism</keyword>
<evidence type="ECO:0000313" key="6">
    <source>
        <dbReference type="Proteomes" id="UP000330809"/>
    </source>
</evidence>
<dbReference type="RefSeq" id="WP_095018539.1">
    <property type="nucleotide sequence ID" value="NZ_CAACYJ010000035.1"/>
</dbReference>
<keyword evidence="5" id="KW-0449">Lipoprotein</keyword>
<dbReference type="PANTHER" id="PTHR10272:SF0">
    <property type="entry name" value="PLATELET-ACTIVATING FACTOR ACETYLHYDROLASE"/>
    <property type="match status" value="1"/>
</dbReference>
<dbReference type="AlphaFoldDB" id="A0A267BRL8"/>
<evidence type="ECO:0000256" key="4">
    <source>
        <dbReference type="SAM" id="SignalP"/>
    </source>
</evidence>
<dbReference type="Proteomes" id="UP000330809">
    <property type="component" value="Unassembled WGS sequence"/>
</dbReference>
<dbReference type="PIRSF" id="PIRSF031982">
    <property type="entry name" value="UCP031982_abhydr"/>
    <property type="match status" value="1"/>
</dbReference>
<dbReference type="InterPro" id="IPR029058">
    <property type="entry name" value="AB_hydrolase_fold"/>
</dbReference>
<dbReference type="PANTHER" id="PTHR10272">
    <property type="entry name" value="PLATELET-ACTIVATING FACTOR ACETYLHYDROLASE"/>
    <property type="match status" value="1"/>
</dbReference>
<keyword evidence="2" id="KW-0442">Lipid degradation</keyword>
<dbReference type="EMBL" id="CAACYJ010000035">
    <property type="protein sequence ID" value="VFB20539.1"/>
    <property type="molecule type" value="Genomic_DNA"/>
</dbReference>
<name>A0A267BRL8_PSEFR</name>
<dbReference type="PROSITE" id="PS51257">
    <property type="entry name" value="PROKAR_LIPOPROTEIN"/>
    <property type="match status" value="1"/>
</dbReference>
<dbReference type="Gene3D" id="3.40.50.1820">
    <property type="entry name" value="alpha/beta hydrolase"/>
    <property type="match status" value="1"/>
</dbReference>
<evidence type="ECO:0000256" key="1">
    <source>
        <dbReference type="ARBA" id="ARBA00022801"/>
    </source>
</evidence>
<feature type="chain" id="PRO_5011915652" evidence="4">
    <location>
        <begin position="22"/>
        <end position="356"/>
    </location>
</feature>
<protein>
    <submittedName>
        <fullName evidence="5">Putative lipoprotein</fullName>
    </submittedName>
</protein>
<dbReference type="InterPro" id="IPR016986">
    <property type="entry name" value="UCP031982_abhydr"/>
</dbReference>
<keyword evidence="1" id="KW-0378">Hydrolase</keyword>
<sequence>MMRLCAVLVLLIAGCPVMVQAEPVYPWSVGFHRLSFLDPLDDQPMRAIAFYPSTDPEGVSKMGSYEVQATEGAKIAMGRYPLLMLSHGNTGTPLALHDLATSLARKGFVVVAVLHPGDNYKDHSRLGTLSNLYGRPMQISAAISATLADHGLSPYVQDDQAGVIGYSAGGETALILAGAQPDLDRLRRYCLERPEDRDACTTKGELIADRDDLVAVSDPRVKALLLMAPLSLMFGRQTLADVNVPVLLYSGDNDQLVFPDKNADALARKLPVEPEFKMIPGAGHFVFMAPCSDEQMAVMPGLCTDAQGVDREDIHRDLIYEAGRFFSKVLEPAAQGRTASTDHQTCPVGRLGARHC</sequence>
<reference evidence="5 6" key="1">
    <citation type="submission" date="2019-02" db="EMBL/GenBank/DDBJ databases">
        <authorList>
            <consortium name="Pathogen Informatics"/>
        </authorList>
    </citation>
    <scope>NUCLEOTIDE SEQUENCE [LARGE SCALE GENOMIC DNA]</scope>
    <source>
        <strain evidence="5 6">3012STDY7103891</strain>
    </source>
</reference>
<accession>A0A267BRL8</accession>
<evidence type="ECO:0000313" key="5">
    <source>
        <dbReference type="EMBL" id="VFB20539.1"/>
    </source>
</evidence>
<dbReference type="GO" id="GO:0016042">
    <property type="term" value="P:lipid catabolic process"/>
    <property type="evidence" value="ECO:0007669"/>
    <property type="project" value="UniProtKB-KW"/>
</dbReference>
<gene>
    <name evidence="5" type="ORF">NCTC10754_03158</name>
</gene>